<accession>A0A433QTT4</accession>
<evidence type="ECO:0000313" key="2">
    <source>
        <dbReference type="Proteomes" id="UP000274822"/>
    </source>
</evidence>
<dbReference type="AlphaFoldDB" id="A0A433QTT4"/>
<sequence>MWTKSLSAIPSPPSYYLPSRFPILDSPSTTYLHQRPHEPQPLRDSMCHSNLLSRPLACSPIECHAAIDDEVERTHDFFHGCVWVGPMRVNEVDIVELQPLQRRLQALDDVLA</sequence>
<dbReference type="EMBL" id="RBNJ01001434">
    <property type="protein sequence ID" value="RUS33168.1"/>
    <property type="molecule type" value="Genomic_DNA"/>
</dbReference>
<protein>
    <submittedName>
        <fullName evidence="1">Uncharacterized protein</fullName>
    </submittedName>
</protein>
<reference evidence="1 2" key="1">
    <citation type="journal article" date="2018" name="New Phytol.">
        <title>Phylogenomics of Endogonaceae and evolution of mycorrhizas within Mucoromycota.</title>
        <authorList>
            <person name="Chang Y."/>
            <person name="Desiro A."/>
            <person name="Na H."/>
            <person name="Sandor L."/>
            <person name="Lipzen A."/>
            <person name="Clum A."/>
            <person name="Barry K."/>
            <person name="Grigoriev I.V."/>
            <person name="Martin F.M."/>
            <person name="Stajich J.E."/>
            <person name="Smith M.E."/>
            <person name="Bonito G."/>
            <person name="Spatafora J.W."/>
        </authorList>
    </citation>
    <scope>NUCLEOTIDE SEQUENCE [LARGE SCALE GENOMIC DNA]</scope>
    <source>
        <strain evidence="1 2">AD002</strain>
    </source>
</reference>
<evidence type="ECO:0000313" key="1">
    <source>
        <dbReference type="EMBL" id="RUS33168.1"/>
    </source>
</evidence>
<proteinExistence type="predicted"/>
<comment type="caution">
    <text evidence="1">The sequence shown here is derived from an EMBL/GenBank/DDBJ whole genome shotgun (WGS) entry which is preliminary data.</text>
</comment>
<name>A0A433QTT4_9FUNG</name>
<organism evidence="1 2">
    <name type="scientific">Jimgerdemannia flammicorona</name>
    <dbReference type="NCBI Taxonomy" id="994334"/>
    <lineage>
        <taxon>Eukaryota</taxon>
        <taxon>Fungi</taxon>
        <taxon>Fungi incertae sedis</taxon>
        <taxon>Mucoromycota</taxon>
        <taxon>Mucoromycotina</taxon>
        <taxon>Endogonomycetes</taxon>
        <taxon>Endogonales</taxon>
        <taxon>Endogonaceae</taxon>
        <taxon>Jimgerdemannia</taxon>
    </lineage>
</organism>
<gene>
    <name evidence="1" type="ORF">BC938DRAFT_472782</name>
</gene>
<dbReference type="Proteomes" id="UP000274822">
    <property type="component" value="Unassembled WGS sequence"/>
</dbReference>
<keyword evidence="2" id="KW-1185">Reference proteome</keyword>